<organism evidence="2 3">
    <name type="scientific">Lentibacillus amyloliquefaciens</name>
    <dbReference type="NCBI Taxonomy" id="1472767"/>
    <lineage>
        <taxon>Bacteria</taxon>
        <taxon>Bacillati</taxon>
        <taxon>Bacillota</taxon>
        <taxon>Bacilli</taxon>
        <taxon>Bacillales</taxon>
        <taxon>Bacillaceae</taxon>
        <taxon>Lentibacillus</taxon>
    </lineage>
</organism>
<accession>A0A0U4FB54</accession>
<evidence type="ECO:0000259" key="1">
    <source>
        <dbReference type="PROSITE" id="PS51459"/>
    </source>
</evidence>
<dbReference type="PANTHER" id="PTHR39426">
    <property type="entry name" value="HOMOLOGY TO DEATH-ON-CURING PROTEIN OF PHAGE P1"/>
    <property type="match status" value="1"/>
</dbReference>
<evidence type="ECO:0000313" key="3">
    <source>
        <dbReference type="Proteomes" id="UP000050331"/>
    </source>
</evidence>
<dbReference type="PANTHER" id="PTHR39426:SF1">
    <property type="entry name" value="HOMOLOGY TO DEATH-ON-CURING PROTEIN OF PHAGE P1"/>
    <property type="match status" value="1"/>
</dbReference>
<dbReference type="KEGG" id="lao:AOX59_16480"/>
<name>A0A0U4FB54_9BACI</name>
<dbReference type="EMBL" id="CP013862">
    <property type="protein sequence ID" value="ALX50035.1"/>
    <property type="molecule type" value="Genomic_DNA"/>
</dbReference>
<reference evidence="2 3" key="1">
    <citation type="submission" date="2016-01" db="EMBL/GenBank/DDBJ databases">
        <title>Complete genome sequence of strain Lentibacillus amyloliquefaciens LAM0015T isolated from saline sediment.</title>
        <authorList>
            <person name="Wang J.-L."/>
            <person name="He M.-X."/>
        </authorList>
    </citation>
    <scope>NUCLEOTIDE SEQUENCE [LARGE SCALE GENOMIC DNA]</scope>
    <source>
        <strain evidence="2 3">LAM0015</strain>
    </source>
</reference>
<dbReference type="InterPro" id="IPR053737">
    <property type="entry name" value="Type_II_TA_Toxin"/>
</dbReference>
<sequence length="138" mass="15982">MKVEYLELEDVIELHDQALKDFGGIQGREPGKLEAKLALPMSGYGDFERYPSIEEKASVYLYEMASGHCFSDGNKRTSFLSTFTFLDLNGFDLVVEDEEVYRFVLSVANDKTRPPFEEVVLWIRKHTHKRFDIHANKE</sequence>
<dbReference type="NCBIfam" id="TIGR01550">
    <property type="entry name" value="DOC_P1"/>
    <property type="match status" value="1"/>
</dbReference>
<evidence type="ECO:0000313" key="2">
    <source>
        <dbReference type="EMBL" id="ALX50035.1"/>
    </source>
</evidence>
<dbReference type="GO" id="GO:0016301">
    <property type="term" value="F:kinase activity"/>
    <property type="evidence" value="ECO:0007669"/>
    <property type="project" value="InterPro"/>
</dbReference>
<dbReference type="AlphaFoldDB" id="A0A0U4FB54"/>
<dbReference type="PROSITE" id="PS51459">
    <property type="entry name" value="FIDO"/>
    <property type="match status" value="1"/>
</dbReference>
<keyword evidence="3" id="KW-1185">Reference proteome</keyword>
<dbReference type="InterPro" id="IPR003812">
    <property type="entry name" value="Fido"/>
</dbReference>
<dbReference type="OrthoDB" id="9802752at2"/>
<feature type="domain" description="Fido" evidence="1">
    <location>
        <begin position="6"/>
        <end position="125"/>
    </location>
</feature>
<protein>
    <recommendedName>
        <fullName evidence="1">Fido domain-containing protein</fullName>
    </recommendedName>
</protein>
<proteinExistence type="predicted"/>
<dbReference type="Gene3D" id="1.20.120.1870">
    <property type="entry name" value="Fic/DOC protein, Fido domain"/>
    <property type="match status" value="1"/>
</dbReference>
<dbReference type="InterPro" id="IPR036597">
    <property type="entry name" value="Fido-like_dom_sf"/>
</dbReference>
<dbReference type="InterPro" id="IPR006440">
    <property type="entry name" value="Doc"/>
</dbReference>
<dbReference type="Proteomes" id="UP000050331">
    <property type="component" value="Chromosome"/>
</dbReference>
<gene>
    <name evidence="2" type="ORF">AOX59_16480</name>
</gene>
<dbReference type="SUPFAM" id="SSF140931">
    <property type="entry name" value="Fic-like"/>
    <property type="match status" value="1"/>
</dbReference>
<dbReference type="Pfam" id="PF02661">
    <property type="entry name" value="Fic"/>
    <property type="match status" value="1"/>
</dbReference>